<feature type="region of interest" description="Disordered" evidence="1">
    <location>
        <begin position="109"/>
        <end position="139"/>
    </location>
</feature>
<reference evidence="3 4" key="1">
    <citation type="submission" date="2006-02" db="EMBL/GenBank/DDBJ databases">
        <authorList>
            <person name="Pinhassi J."/>
            <person name="Pedros-Alio C."/>
            <person name="Ferriera S."/>
            <person name="Johnson J."/>
            <person name="Kravitz S."/>
            <person name="Halpern A."/>
            <person name="Remington K."/>
            <person name="Beeson K."/>
            <person name="Tran B."/>
            <person name="Rogers Y.-H."/>
            <person name="Friedman R."/>
            <person name="Venter J.C."/>
        </authorList>
    </citation>
    <scope>NUCLEOTIDE SEQUENCE [LARGE SCALE GENOMIC DNA]</scope>
    <source>
        <strain evidence="3 4">MED297</strain>
    </source>
</reference>
<keyword evidence="2" id="KW-0812">Transmembrane</keyword>
<evidence type="ECO:0000313" key="3">
    <source>
        <dbReference type="EMBL" id="EAR09416.1"/>
    </source>
</evidence>
<dbReference type="EMBL" id="AAOE01000010">
    <property type="protein sequence ID" value="EAR09416.1"/>
    <property type="molecule type" value="Genomic_DNA"/>
</dbReference>
<dbReference type="HOGENOM" id="CLU_1843495_0_0_6"/>
<name>A4BEI9_9GAMM</name>
<proteinExistence type="predicted"/>
<evidence type="ECO:0000313" key="4">
    <source>
        <dbReference type="Proteomes" id="UP000005953"/>
    </source>
</evidence>
<accession>A4BEI9</accession>
<gene>
    <name evidence="3" type="ORF">MED297_02312</name>
</gene>
<protein>
    <submittedName>
        <fullName evidence="3">Uncharacterized protein</fullName>
    </submittedName>
</protein>
<organism evidence="3 4">
    <name type="scientific">Reinekea blandensis MED297</name>
    <dbReference type="NCBI Taxonomy" id="314283"/>
    <lineage>
        <taxon>Bacteria</taxon>
        <taxon>Pseudomonadati</taxon>
        <taxon>Pseudomonadota</taxon>
        <taxon>Gammaproteobacteria</taxon>
        <taxon>Oceanospirillales</taxon>
        <taxon>Saccharospirillaceae</taxon>
        <taxon>Reinekea</taxon>
    </lineage>
</organism>
<keyword evidence="4" id="KW-1185">Reference proteome</keyword>
<dbReference type="RefSeq" id="WP_008047034.1">
    <property type="nucleotide sequence ID" value="NZ_CH724153.1"/>
</dbReference>
<evidence type="ECO:0000256" key="2">
    <source>
        <dbReference type="SAM" id="Phobius"/>
    </source>
</evidence>
<dbReference type="STRING" id="314283.MED297_02312"/>
<dbReference type="Proteomes" id="UP000005953">
    <property type="component" value="Unassembled WGS sequence"/>
</dbReference>
<feature type="transmembrane region" description="Helical" evidence="2">
    <location>
        <begin position="6"/>
        <end position="32"/>
    </location>
</feature>
<sequence length="139" mass="15425">MNLSFGFLSVTVTELVLLTTVLLLTLLVGLAFRRIQRLTAALDQHQRHSMREIKMVNQGAIGIGRRLATLEKGLKKPEKVADFTAIRAQVLAQQPNATSVVKPHIKDTEEVSFDQQPPSHQRTKAEQALSAWLNDSQSA</sequence>
<keyword evidence="2" id="KW-1133">Transmembrane helix</keyword>
<keyword evidence="2" id="KW-0472">Membrane</keyword>
<dbReference type="AlphaFoldDB" id="A4BEI9"/>
<evidence type="ECO:0000256" key="1">
    <source>
        <dbReference type="SAM" id="MobiDB-lite"/>
    </source>
</evidence>
<comment type="caution">
    <text evidence="3">The sequence shown here is derived from an EMBL/GenBank/DDBJ whole genome shotgun (WGS) entry which is preliminary data.</text>
</comment>
<dbReference type="OrthoDB" id="6198714at2"/>